<keyword evidence="11" id="KW-0675">Receptor</keyword>
<dbReference type="InterPro" id="IPR036942">
    <property type="entry name" value="Beta-barrel_TonB_sf"/>
</dbReference>
<keyword evidence="12" id="KW-1185">Reference proteome</keyword>
<feature type="signal peptide" evidence="9">
    <location>
        <begin position="1"/>
        <end position="19"/>
    </location>
</feature>
<protein>
    <submittedName>
        <fullName evidence="11">TonB-dependent receptor plug domain-containing protein</fullName>
    </submittedName>
</protein>
<evidence type="ECO:0000256" key="3">
    <source>
        <dbReference type="ARBA" id="ARBA00022452"/>
    </source>
</evidence>
<comment type="subcellular location">
    <subcellularLocation>
        <location evidence="1 8">Cell outer membrane</location>
        <topology evidence="1 8">Multi-pass membrane protein</topology>
    </subcellularLocation>
</comment>
<dbReference type="Proteomes" id="UP001168552">
    <property type="component" value="Unassembled WGS sequence"/>
</dbReference>
<evidence type="ECO:0000256" key="9">
    <source>
        <dbReference type="SAM" id="SignalP"/>
    </source>
</evidence>
<evidence type="ECO:0000256" key="6">
    <source>
        <dbReference type="ARBA" id="ARBA00023136"/>
    </source>
</evidence>
<dbReference type="InterPro" id="IPR039426">
    <property type="entry name" value="TonB-dep_rcpt-like"/>
</dbReference>
<evidence type="ECO:0000313" key="11">
    <source>
        <dbReference type="EMBL" id="MDN4166294.1"/>
    </source>
</evidence>
<evidence type="ECO:0000256" key="7">
    <source>
        <dbReference type="ARBA" id="ARBA00023237"/>
    </source>
</evidence>
<accession>A0ABT8F7E4</accession>
<dbReference type="InterPro" id="IPR037066">
    <property type="entry name" value="Plug_dom_sf"/>
</dbReference>
<dbReference type="Pfam" id="PF07715">
    <property type="entry name" value="Plug"/>
    <property type="match status" value="1"/>
</dbReference>
<sequence length="632" mass="71477">MRVCVLGMFFMLLLARVYAQQDSVRLLPEVSVEAQRAVRYAAGAKISRPDSSDIQNLQGKHLSEVLGQFPGVAIRSYGAGMVSSISFRGTGANHTRIVWNGINLNQPTLGQSDLSLVPLAAVEDIQVQYGGASALQGSDALGGVVYLQSAIPSFHPQTTLGISSGIASFQTYQWLVKAQLSDEKWFVQAKAYRHQSANTFSFLNSTRISPRTEVQENAQWHNQGANLDVFRQIGKRTVFSLKSWYHQTDRQIQPSMVINGRENQYTTQWDESLRTVAELSVQASNKQLHTASLAQVYDHLWYNQRSHYYTYQWVGNYHIEQHLGTIWWLRTGLSGNHITVHSDAFTEVKQELRSDAYASLSVYLTPSLRISANLRQTLLDGYQPSPAPSLGLEGHWPRKGSWQWTSRAQVSRSYRLPTFNERYWPTGNPAIRPEIGLNAELGSRGAYHSDLGQFETDFSLYASRVKDWVIWQNSSLGPSPANIQEVGSHGFEYLASYSHSFKTDLQGRISGQYAYTRAIILSENSNQHNQLPYVPIHAASGRAQIAWRQFEGQWESAYTGYRFYSASNDGFVAPFMLSHFQLAYSHSLGKYTARARFRIDNLFDVAYQNIRYLAMPGRSFALHYHVFFTQKP</sequence>
<evidence type="ECO:0000256" key="5">
    <source>
        <dbReference type="ARBA" id="ARBA00022729"/>
    </source>
</evidence>
<dbReference type="PROSITE" id="PS52016">
    <property type="entry name" value="TONB_DEPENDENT_REC_3"/>
    <property type="match status" value="1"/>
</dbReference>
<keyword evidence="7 8" id="KW-0998">Cell outer membrane</keyword>
<reference evidence="11" key="1">
    <citation type="submission" date="2023-06" db="EMBL/GenBank/DDBJ databases">
        <title>Cytophagales bacterium Strain LB-30, isolated from soil.</title>
        <authorList>
            <person name="Liu B."/>
        </authorList>
    </citation>
    <scope>NUCLEOTIDE SEQUENCE</scope>
    <source>
        <strain evidence="11">LB-30</strain>
    </source>
</reference>
<dbReference type="InterPro" id="IPR012910">
    <property type="entry name" value="Plug_dom"/>
</dbReference>
<gene>
    <name evidence="11" type="ORF">QWY31_12335</name>
</gene>
<evidence type="ECO:0000259" key="10">
    <source>
        <dbReference type="Pfam" id="PF07715"/>
    </source>
</evidence>
<feature type="chain" id="PRO_5046272932" evidence="9">
    <location>
        <begin position="20"/>
        <end position="632"/>
    </location>
</feature>
<comment type="caution">
    <text evidence="11">The sequence shown here is derived from an EMBL/GenBank/DDBJ whole genome shotgun (WGS) entry which is preliminary data.</text>
</comment>
<evidence type="ECO:0000256" key="1">
    <source>
        <dbReference type="ARBA" id="ARBA00004571"/>
    </source>
</evidence>
<keyword evidence="5 9" id="KW-0732">Signal</keyword>
<dbReference type="Gene3D" id="2.40.170.20">
    <property type="entry name" value="TonB-dependent receptor, beta-barrel domain"/>
    <property type="match status" value="1"/>
</dbReference>
<evidence type="ECO:0000256" key="4">
    <source>
        <dbReference type="ARBA" id="ARBA00022692"/>
    </source>
</evidence>
<evidence type="ECO:0000256" key="8">
    <source>
        <dbReference type="PROSITE-ProRule" id="PRU01360"/>
    </source>
</evidence>
<keyword evidence="6 8" id="KW-0472">Membrane</keyword>
<proteinExistence type="inferred from homology"/>
<dbReference type="PANTHER" id="PTHR30069">
    <property type="entry name" value="TONB-DEPENDENT OUTER MEMBRANE RECEPTOR"/>
    <property type="match status" value="1"/>
</dbReference>
<keyword evidence="3 8" id="KW-1134">Transmembrane beta strand</keyword>
<dbReference type="EMBL" id="JAUHJS010000006">
    <property type="protein sequence ID" value="MDN4166294.1"/>
    <property type="molecule type" value="Genomic_DNA"/>
</dbReference>
<dbReference type="Gene3D" id="2.170.130.10">
    <property type="entry name" value="TonB-dependent receptor, plug domain"/>
    <property type="match status" value="1"/>
</dbReference>
<dbReference type="RefSeq" id="WP_320004831.1">
    <property type="nucleotide sequence ID" value="NZ_JAUHJS010000006.1"/>
</dbReference>
<evidence type="ECO:0000256" key="2">
    <source>
        <dbReference type="ARBA" id="ARBA00022448"/>
    </source>
</evidence>
<name>A0ABT8F7E4_9BACT</name>
<keyword evidence="4 8" id="KW-0812">Transmembrane</keyword>
<keyword evidence="2 8" id="KW-0813">Transport</keyword>
<dbReference type="PANTHER" id="PTHR30069:SF29">
    <property type="entry name" value="HEMOGLOBIN AND HEMOGLOBIN-HAPTOGLOBIN-BINDING PROTEIN 1-RELATED"/>
    <property type="match status" value="1"/>
</dbReference>
<dbReference type="SUPFAM" id="SSF56935">
    <property type="entry name" value="Porins"/>
    <property type="match status" value="1"/>
</dbReference>
<comment type="similarity">
    <text evidence="8">Belongs to the TonB-dependent receptor family.</text>
</comment>
<evidence type="ECO:0000313" key="12">
    <source>
        <dbReference type="Proteomes" id="UP001168552"/>
    </source>
</evidence>
<feature type="domain" description="TonB-dependent receptor plug" evidence="10">
    <location>
        <begin position="48"/>
        <end position="144"/>
    </location>
</feature>
<organism evidence="11 12">
    <name type="scientific">Shiella aurantiaca</name>
    <dbReference type="NCBI Taxonomy" id="3058365"/>
    <lineage>
        <taxon>Bacteria</taxon>
        <taxon>Pseudomonadati</taxon>
        <taxon>Bacteroidota</taxon>
        <taxon>Cytophagia</taxon>
        <taxon>Cytophagales</taxon>
        <taxon>Shiellaceae</taxon>
        <taxon>Shiella</taxon>
    </lineage>
</organism>